<feature type="domain" description="Pyruvate flavodoxin/ferredoxin oxidoreductase pyrimidine binding" evidence="2">
    <location>
        <begin position="1"/>
        <end position="79"/>
    </location>
</feature>
<dbReference type="GO" id="GO:0016491">
    <property type="term" value="F:oxidoreductase activity"/>
    <property type="evidence" value="ECO:0007669"/>
    <property type="project" value="UniProtKB-KW"/>
</dbReference>
<dbReference type="GO" id="GO:0006979">
    <property type="term" value="P:response to oxidative stress"/>
    <property type="evidence" value="ECO:0007669"/>
    <property type="project" value="TreeGrafter"/>
</dbReference>
<organism evidence="4">
    <name type="scientific">marine sediment metagenome</name>
    <dbReference type="NCBI Taxonomy" id="412755"/>
    <lineage>
        <taxon>unclassified sequences</taxon>
        <taxon>metagenomes</taxon>
        <taxon>ecological metagenomes</taxon>
    </lineage>
</organism>
<dbReference type="Gene3D" id="3.40.50.970">
    <property type="match status" value="1"/>
</dbReference>
<sequence>LPIMVCGDGYILTHTTDKVEVLGIDEVDEFLPPYKAEHAYLDVDRPTAQGIIVPPEYHMELKYQMHKAMQDAKTVITEINTEYAEKFGRDYGGLISTYRMEDAERAIVFMGSTVGTARLVVDLLREKGEKIGLVKLRFFRPFPNEEILEALKDVKAVGVFDRSFSYGSTGQVFLEVRNALYEMKKPILNFIAGLGGRDIRCIDLQFMFNKLKEVEGKDKIEDPLVFVNTRGVTV</sequence>
<keyword evidence="1" id="KW-0560">Oxidoreductase</keyword>
<feature type="non-terminal residue" evidence="4">
    <location>
        <position position="1"/>
    </location>
</feature>
<dbReference type="InterPro" id="IPR050722">
    <property type="entry name" value="Pyruvate:ferred/Flavod_OxRd"/>
</dbReference>
<dbReference type="InterPro" id="IPR002880">
    <property type="entry name" value="Pyrv_Fd/Flavodoxin_OxRdtase_N"/>
</dbReference>
<dbReference type="EMBL" id="BARW01021041">
    <property type="protein sequence ID" value="GAI98716.1"/>
    <property type="molecule type" value="Genomic_DNA"/>
</dbReference>
<evidence type="ECO:0008006" key="5">
    <source>
        <dbReference type="Google" id="ProtNLM"/>
    </source>
</evidence>
<dbReference type="SUPFAM" id="SSF52518">
    <property type="entry name" value="Thiamin diphosphate-binding fold (THDP-binding)"/>
    <property type="match status" value="1"/>
</dbReference>
<dbReference type="FunFam" id="3.40.50.920:FF:000010">
    <property type="entry name" value="Pyruvate ferredoxin oxidoreductase, alpha subunit"/>
    <property type="match status" value="1"/>
</dbReference>
<evidence type="ECO:0000259" key="3">
    <source>
        <dbReference type="Pfam" id="PF17147"/>
    </source>
</evidence>
<protein>
    <recommendedName>
        <fullName evidence="5">Pyruvate:ferredoxin oxidoreductase core domain-containing protein</fullName>
    </recommendedName>
</protein>
<gene>
    <name evidence="4" type="ORF">S12H4_35429</name>
</gene>
<feature type="domain" description="Pyruvate:ferredoxin oxidoreductase core" evidence="3">
    <location>
        <begin position="103"/>
        <end position="201"/>
    </location>
</feature>
<evidence type="ECO:0000313" key="4">
    <source>
        <dbReference type="EMBL" id="GAI98716.1"/>
    </source>
</evidence>
<dbReference type="PANTHER" id="PTHR32154:SF0">
    <property type="entry name" value="PYRUVATE-FLAVODOXIN OXIDOREDUCTASE-RELATED"/>
    <property type="match status" value="1"/>
</dbReference>
<evidence type="ECO:0000259" key="2">
    <source>
        <dbReference type="Pfam" id="PF01855"/>
    </source>
</evidence>
<comment type="caution">
    <text evidence="4">The sequence shown here is derived from an EMBL/GenBank/DDBJ whole genome shotgun (WGS) entry which is preliminary data.</text>
</comment>
<dbReference type="InterPro" id="IPR029061">
    <property type="entry name" value="THDP-binding"/>
</dbReference>
<dbReference type="SUPFAM" id="SSF52922">
    <property type="entry name" value="TK C-terminal domain-like"/>
    <property type="match status" value="1"/>
</dbReference>
<dbReference type="AlphaFoldDB" id="X1U507"/>
<dbReference type="PANTHER" id="PTHR32154">
    <property type="entry name" value="PYRUVATE-FLAVODOXIN OXIDOREDUCTASE-RELATED"/>
    <property type="match status" value="1"/>
</dbReference>
<name>X1U507_9ZZZZ</name>
<proteinExistence type="predicted"/>
<dbReference type="Pfam" id="PF01855">
    <property type="entry name" value="POR_N"/>
    <property type="match status" value="1"/>
</dbReference>
<reference evidence="4" key="1">
    <citation type="journal article" date="2014" name="Front. Microbiol.">
        <title>High frequency of phylogenetically diverse reductive dehalogenase-homologous genes in deep subseafloor sedimentary metagenomes.</title>
        <authorList>
            <person name="Kawai M."/>
            <person name="Futagami T."/>
            <person name="Toyoda A."/>
            <person name="Takaki Y."/>
            <person name="Nishi S."/>
            <person name="Hori S."/>
            <person name="Arai W."/>
            <person name="Tsubouchi T."/>
            <person name="Morono Y."/>
            <person name="Uchiyama I."/>
            <person name="Ito T."/>
            <person name="Fujiyama A."/>
            <person name="Inagaki F."/>
            <person name="Takami H."/>
        </authorList>
    </citation>
    <scope>NUCLEOTIDE SEQUENCE</scope>
    <source>
        <strain evidence="4">Expedition CK06-06</strain>
    </source>
</reference>
<dbReference type="InterPro" id="IPR033412">
    <property type="entry name" value="PFOR_II"/>
</dbReference>
<accession>X1U507</accession>
<dbReference type="Pfam" id="PF17147">
    <property type="entry name" value="PFOR_II"/>
    <property type="match status" value="1"/>
</dbReference>
<dbReference type="InterPro" id="IPR009014">
    <property type="entry name" value="Transketo_C/PFOR_II"/>
</dbReference>
<evidence type="ECO:0000256" key="1">
    <source>
        <dbReference type="ARBA" id="ARBA00023002"/>
    </source>
</evidence>
<dbReference type="Gene3D" id="3.40.50.920">
    <property type="match status" value="1"/>
</dbReference>